<organism evidence="2 3">
    <name type="scientific">Linderina pennispora</name>
    <dbReference type="NCBI Taxonomy" id="61395"/>
    <lineage>
        <taxon>Eukaryota</taxon>
        <taxon>Fungi</taxon>
        <taxon>Fungi incertae sedis</taxon>
        <taxon>Zoopagomycota</taxon>
        <taxon>Kickxellomycotina</taxon>
        <taxon>Kickxellomycetes</taxon>
        <taxon>Kickxellales</taxon>
        <taxon>Kickxellaceae</taxon>
        <taxon>Linderina</taxon>
    </lineage>
</organism>
<comment type="caution">
    <text evidence="2">The sequence shown here is derived from an EMBL/GenBank/DDBJ whole genome shotgun (WGS) entry which is preliminary data.</text>
</comment>
<dbReference type="GO" id="GO:0005634">
    <property type="term" value="C:nucleus"/>
    <property type="evidence" value="ECO:0007669"/>
    <property type="project" value="TreeGrafter"/>
</dbReference>
<gene>
    <name evidence="2" type="ORF">DL89DRAFT_221758</name>
</gene>
<proteinExistence type="inferred from homology"/>
<keyword evidence="2" id="KW-0378">Hydrolase</keyword>
<dbReference type="OrthoDB" id="10265310at2759"/>
<evidence type="ECO:0000313" key="2">
    <source>
        <dbReference type="EMBL" id="ORX71515.1"/>
    </source>
</evidence>
<evidence type="ECO:0000313" key="3">
    <source>
        <dbReference type="Proteomes" id="UP000193922"/>
    </source>
</evidence>
<reference evidence="2 3" key="1">
    <citation type="submission" date="2016-07" db="EMBL/GenBank/DDBJ databases">
        <title>Pervasive Adenine N6-methylation of Active Genes in Fungi.</title>
        <authorList>
            <consortium name="DOE Joint Genome Institute"/>
            <person name="Mondo S.J."/>
            <person name="Dannebaum R.O."/>
            <person name="Kuo R.C."/>
            <person name="Labutti K."/>
            <person name="Haridas S."/>
            <person name="Kuo A."/>
            <person name="Salamov A."/>
            <person name="Ahrendt S.R."/>
            <person name="Lipzen A."/>
            <person name="Sullivan W."/>
            <person name="Andreopoulos W.B."/>
            <person name="Clum A."/>
            <person name="Lindquist E."/>
            <person name="Daum C."/>
            <person name="Ramamoorthy G.K."/>
            <person name="Gryganskyi A."/>
            <person name="Culley D."/>
            <person name="Magnuson J.K."/>
            <person name="James T.Y."/>
            <person name="O'Malley M.A."/>
            <person name="Stajich J.E."/>
            <person name="Spatafora J.W."/>
            <person name="Visel A."/>
            <person name="Grigoriev I.V."/>
        </authorList>
    </citation>
    <scope>NUCLEOTIDE SEQUENCE [LARGE SCALE GENOMIC DNA]</scope>
    <source>
        <strain evidence="2 3">ATCC 12442</strain>
    </source>
</reference>
<dbReference type="InterPro" id="IPR003226">
    <property type="entry name" value="MYG1_exonuclease"/>
</dbReference>
<sequence length="326" mass="37006">MPKTIGTHSGTFHCDEALACYMLRQLPEYKDATITRSRDPATLDACDIVVDVGGVYDHENKRYDHHQRGFDEQFSEKFKTKLSSAGLIYKHYGKDVITAVLEGKVSEVEAEILYQKLYEVMIEGIDGIDNGVSQYPEDLEPAYKESTNLSSRVGRLNPWWNEPEGDMDARFTKAMDMVGEEFYGRVRYYGLAWLPGRKIVEDGINGRFDIDRSGQIVLFDQFCPWKDHLHTIEEEMLAKDPEAPKILYVLYPDTSNAWRVQAVPEKPGAFTSRHPLPEAWRGVRDEALSERTGIEGCIFVHQAGFIGGNKTRDGALELARKALTMD</sequence>
<name>A0A1Y1WDQ2_9FUNG</name>
<dbReference type="AlphaFoldDB" id="A0A1Y1WDQ2"/>
<dbReference type="STRING" id="61395.A0A1Y1WDQ2"/>
<dbReference type="Pfam" id="PF03690">
    <property type="entry name" value="MYG1_exonuc"/>
    <property type="match status" value="1"/>
</dbReference>
<dbReference type="GeneID" id="63801183"/>
<dbReference type="PANTHER" id="PTHR11215">
    <property type="entry name" value="METAL DEPENDENT HYDROLASE - RELATED"/>
    <property type="match status" value="1"/>
</dbReference>
<dbReference type="GO" id="GO:0005737">
    <property type="term" value="C:cytoplasm"/>
    <property type="evidence" value="ECO:0007669"/>
    <property type="project" value="TreeGrafter"/>
</dbReference>
<dbReference type="PANTHER" id="PTHR11215:SF1">
    <property type="entry name" value="MYG1 EXONUCLEASE"/>
    <property type="match status" value="1"/>
</dbReference>
<dbReference type="EMBL" id="MCFD01000004">
    <property type="protein sequence ID" value="ORX71515.1"/>
    <property type="molecule type" value="Genomic_DNA"/>
</dbReference>
<dbReference type="GO" id="GO:0016787">
    <property type="term" value="F:hydrolase activity"/>
    <property type="evidence" value="ECO:0007669"/>
    <property type="project" value="UniProtKB-KW"/>
</dbReference>
<evidence type="ECO:0000256" key="1">
    <source>
        <dbReference type="ARBA" id="ARBA00010105"/>
    </source>
</evidence>
<dbReference type="RefSeq" id="XP_040745030.1">
    <property type="nucleotide sequence ID" value="XM_040884535.1"/>
</dbReference>
<protein>
    <submittedName>
        <fullName evidence="2">Metal-dependent protein hydrolase</fullName>
    </submittedName>
</protein>
<accession>A0A1Y1WDQ2</accession>
<dbReference type="Proteomes" id="UP000193922">
    <property type="component" value="Unassembled WGS sequence"/>
</dbReference>
<comment type="similarity">
    <text evidence="1">Belongs to the MYG1 family.</text>
</comment>
<keyword evidence="3" id="KW-1185">Reference proteome</keyword>